<reference evidence="2 3" key="1">
    <citation type="submission" date="2018-06" db="EMBL/GenBank/DDBJ databases">
        <authorList>
            <consortium name="Pathogen Informatics"/>
            <person name="Doyle S."/>
        </authorList>
    </citation>
    <scope>NUCLEOTIDE SEQUENCE [LARGE SCALE GENOMIC DNA]</scope>
    <source>
        <strain evidence="3">NCTC 11048</strain>
        <strain evidence="2">NCTC11048</strain>
    </source>
</reference>
<dbReference type="AlphaFoldDB" id="A0A380G386"/>
<dbReference type="GO" id="GO:0006281">
    <property type="term" value="P:DNA repair"/>
    <property type="evidence" value="ECO:0007669"/>
    <property type="project" value="InterPro"/>
</dbReference>
<dbReference type="GO" id="GO:0006310">
    <property type="term" value="P:DNA recombination"/>
    <property type="evidence" value="ECO:0007669"/>
    <property type="project" value="InterPro"/>
</dbReference>
<evidence type="ECO:0000313" key="3">
    <source>
        <dbReference type="Proteomes" id="UP000255549"/>
    </source>
</evidence>
<dbReference type="STRING" id="1141106.GCA_000308095_00813"/>
<dbReference type="InterPro" id="IPR008822">
    <property type="entry name" value="Endonuclease_RusA-like"/>
</dbReference>
<dbReference type="RefSeq" id="WP_019168966.1">
    <property type="nucleotide sequence ID" value="NZ_CAIB01000193.1"/>
</dbReference>
<dbReference type="InterPro" id="IPR036614">
    <property type="entry name" value="RusA-like_sf"/>
</dbReference>
<accession>A0A380G386</accession>
<dbReference type="EMBL" id="UHDP01000002">
    <property type="protein sequence ID" value="SUM44810.1"/>
    <property type="molecule type" value="Genomic_DNA"/>
</dbReference>
<gene>
    <name evidence="2" type="primary">rusA_2</name>
    <name evidence="1" type="synonym">rusA_1</name>
    <name evidence="1" type="ORF">NCTC11048_00188</name>
    <name evidence="2" type="ORF">NCTC11048_00212</name>
</gene>
<dbReference type="OrthoDB" id="2408485at2"/>
<dbReference type="Pfam" id="PF05866">
    <property type="entry name" value="RusA"/>
    <property type="match status" value="1"/>
</dbReference>
<protein>
    <submittedName>
        <fullName evidence="2">Endodeoxyribonuclease RusA</fullName>
    </submittedName>
</protein>
<dbReference type="EMBL" id="UHDP01000001">
    <property type="protein sequence ID" value="SUM43880.1"/>
    <property type="molecule type" value="Genomic_DNA"/>
</dbReference>
<sequence>MEKVWRYTIDLPPMGTPRPNHRFVEGGKTITYYPQKYVDYMDAVQKQLKADNAINDEFFAVMNTPLGVKAEVAFYVQAPKSQKEIKNIMRTTAPDIDNLLKAAMDSIFKGLKVKDSRITMVSMAKFQEMDHPRTEIVLRGIE</sequence>
<evidence type="ECO:0000313" key="2">
    <source>
        <dbReference type="EMBL" id="SUM44810.1"/>
    </source>
</evidence>
<dbReference type="GO" id="GO:0000287">
    <property type="term" value="F:magnesium ion binding"/>
    <property type="evidence" value="ECO:0007669"/>
    <property type="project" value="InterPro"/>
</dbReference>
<organism evidence="2 3">
    <name type="scientific">Staphylococcus intermedius NCTC 11048</name>
    <dbReference type="NCBI Taxonomy" id="1141106"/>
    <lineage>
        <taxon>Bacteria</taxon>
        <taxon>Bacillati</taxon>
        <taxon>Bacillota</taxon>
        <taxon>Bacilli</taxon>
        <taxon>Bacillales</taxon>
        <taxon>Staphylococcaceae</taxon>
        <taxon>Staphylococcus</taxon>
        <taxon>Staphylococcus intermedius group</taxon>
    </lineage>
</organism>
<name>A0A380G386_STAIN</name>
<dbReference type="Proteomes" id="UP000255549">
    <property type="component" value="Unassembled WGS sequence"/>
</dbReference>
<proteinExistence type="predicted"/>
<keyword evidence="3" id="KW-1185">Reference proteome</keyword>
<dbReference type="Gene3D" id="3.30.1330.70">
    <property type="entry name" value="Holliday junction resolvase RusA"/>
    <property type="match status" value="1"/>
</dbReference>
<evidence type="ECO:0000313" key="1">
    <source>
        <dbReference type="EMBL" id="SUM43880.1"/>
    </source>
</evidence>
<dbReference type="SUPFAM" id="SSF103084">
    <property type="entry name" value="Holliday junction resolvase RusA"/>
    <property type="match status" value="1"/>
</dbReference>